<dbReference type="GO" id="GO:0043094">
    <property type="term" value="P:metabolic compound salvage"/>
    <property type="evidence" value="ECO:0007669"/>
    <property type="project" value="UniProtKB-UniRule"/>
</dbReference>
<dbReference type="EMBL" id="CP000448">
    <property type="protein sequence ID" value="ABI67937.1"/>
    <property type="molecule type" value="Genomic_DNA"/>
</dbReference>
<dbReference type="NCBIfam" id="NF003766">
    <property type="entry name" value="PRK05362.1"/>
    <property type="match status" value="1"/>
</dbReference>
<evidence type="ECO:0000256" key="3">
    <source>
        <dbReference type="ARBA" id="ARBA00022723"/>
    </source>
</evidence>
<keyword evidence="4 6" id="KW-0464">Manganese</keyword>
<dbReference type="EC" id="5.4.2.7" evidence="6 7"/>
<dbReference type="GO" id="GO:0009117">
    <property type="term" value="P:nucleotide metabolic process"/>
    <property type="evidence" value="ECO:0007669"/>
    <property type="project" value="UniProtKB-UniRule"/>
</dbReference>
<dbReference type="OrthoDB" id="9769930at2"/>
<dbReference type="InterPro" id="IPR006124">
    <property type="entry name" value="Metalloenzyme"/>
</dbReference>
<feature type="binding site" evidence="6">
    <location>
        <position position="324"/>
    </location>
    <ligand>
        <name>Mn(2+)</name>
        <dbReference type="ChEBI" id="CHEBI:29035"/>
        <label>1</label>
    </ligand>
</feature>
<keyword evidence="3 6" id="KW-0479">Metal-binding</keyword>
<feature type="binding site" evidence="6">
    <location>
        <position position="287"/>
    </location>
    <ligand>
        <name>Mn(2+)</name>
        <dbReference type="ChEBI" id="CHEBI:29035"/>
        <label>2</label>
    </ligand>
</feature>
<dbReference type="UniPathway" id="UPA00087">
    <property type="reaction ID" value="UER00173"/>
</dbReference>
<dbReference type="SUPFAM" id="SSF53649">
    <property type="entry name" value="Alkaline phosphatase-like"/>
    <property type="match status" value="1"/>
</dbReference>
<dbReference type="RefSeq" id="WP_011640042.1">
    <property type="nucleotide sequence ID" value="NC_008346.1"/>
</dbReference>
<dbReference type="InterPro" id="IPR010045">
    <property type="entry name" value="DeoB"/>
</dbReference>
<dbReference type="SUPFAM" id="SSF143856">
    <property type="entry name" value="DeoB insert domain-like"/>
    <property type="match status" value="1"/>
</dbReference>
<evidence type="ECO:0000256" key="4">
    <source>
        <dbReference type="ARBA" id="ARBA00023211"/>
    </source>
</evidence>
<dbReference type="PIRSF" id="PIRSF001491">
    <property type="entry name" value="Ppentomutase"/>
    <property type="match status" value="1"/>
</dbReference>
<dbReference type="HOGENOM" id="CLU_053861_0_0_9"/>
<evidence type="ECO:0000313" key="10">
    <source>
        <dbReference type="Proteomes" id="UP000001968"/>
    </source>
</evidence>
<sequence>MTKRAILIVLDSAGIGEMEDSSLYGDQGSNTIVNTARAVGGLELPCLQSLGLGNLDEIPGVKPVRQALGAYGKMQEKSPGKDSTTGHWEMMGQVLKYPFPTYPYAFPPDLIEEFEKRIQRKTLGNVVASGTEIIERLGPEHLKTACPIVYTSADSVFQVAAHEEVIPLAELYAICQTAREMLAGENAVGRVIARPFIGHPGAFQRTPNRHDFSLVPERSILDAIVEAGQQVIAIGKIYDLFASRGVSESRPSKSNRQGIELIIEAIKEESSGLIFANLLDFDQVFGHRNDIEGYARALKEFDAELVNIMSVLKPGDLLFISADHGCDPTTPSTDHSREMVPVLVYGSDCRPGVDLGIRESFADLGQSIAEHLGVEACGLAGKSFYPLIRR</sequence>
<proteinExistence type="inferred from homology"/>
<dbReference type="AlphaFoldDB" id="Q0AZB7"/>
<dbReference type="PANTHER" id="PTHR21110:SF0">
    <property type="entry name" value="PHOSPHOPENTOMUTASE"/>
    <property type="match status" value="1"/>
</dbReference>
<dbReference type="Pfam" id="PF01676">
    <property type="entry name" value="Metalloenzyme"/>
    <property type="match status" value="1"/>
</dbReference>
<dbReference type="Proteomes" id="UP000001968">
    <property type="component" value="Chromosome"/>
</dbReference>
<keyword evidence="2 6" id="KW-0963">Cytoplasm</keyword>
<feature type="domain" description="Metalloenzyme" evidence="8">
    <location>
        <begin position="3"/>
        <end position="375"/>
    </location>
</feature>
<comment type="similarity">
    <text evidence="1 6">Belongs to the phosphopentomutase family.</text>
</comment>
<dbReference type="NCBIfam" id="TIGR01696">
    <property type="entry name" value="deoB"/>
    <property type="match status" value="1"/>
</dbReference>
<feature type="binding site" evidence="6">
    <location>
        <position position="335"/>
    </location>
    <ligand>
        <name>Mn(2+)</name>
        <dbReference type="ChEBI" id="CHEBI:29035"/>
        <label>2</label>
    </ligand>
</feature>
<name>Q0AZB7_SYNWW</name>
<evidence type="ECO:0000313" key="9">
    <source>
        <dbReference type="EMBL" id="ABI67937.1"/>
    </source>
</evidence>
<dbReference type="HAMAP" id="MF_00740">
    <property type="entry name" value="Phosphopentomut"/>
    <property type="match status" value="1"/>
</dbReference>
<dbReference type="GO" id="GO:0030145">
    <property type="term" value="F:manganese ion binding"/>
    <property type="evidence" value="ECO:0007669"/>
    <property type="project" value="UniProtKB-UniRule"/>
</dbReference>
<comment type="pathway">
    <text evidence="6">Carbohydrate degradation; 2-deoxy-D-ribose 1-phosphate degradation; D-glyceraldehyde 3-phosphate and acetaldehyde from 2-deoxy-alpha-D-ribose 1-phosphate: step 1/2.</text>
</comment>
<evidence type="ECO:0000259" key="8">
    <source>
        <dbReference type="Pfam" id="PF01676"/>
    </source>
</evidence>
<comment type="subcellular location">
    <subcellularLocation>
        <location evidence="6">Cytoplasm</location>
    </subcellularLocation>
</comment>
<dbReference type="Gene3D" id="3.40.720.10">
    <property type="entry name" value="Alkaline Phosphatase, subunit A"/>
    <property type="match status" value="1"/>
</dbReference>
<evidence type="ECO:0000256" key="1">
    <source>
        <dbReference type="ARBA" id="ARBA00010373"/>
    </source>
</evidence>
<evidence type="ECO:0000256" key="5">
    <source>
        <dbReference type="ARBA" id="ARBA00023235"/>
    </source>
</evidence>
<keyword evidence="10" id="KW-1185">Reference proteome</keyword>
<dbReference type="Gene3D" id="3.30.70.1250">
    <property type="entry name" value="Phosphopentomutase"/>
    <property type="match status" value="1"/>
</dbReference>
<feature type="binding site" evidence="6">
    <location>
        <position position="323"/>
    </location>
    <ligand>
        <name>Mn(2+)</name>
        <dbReference type="ChEBI" id="CHEBI:29035"/>
        <label>1</label>
    </ligand>
</feature>
<keyword evidence="5 6" id="KW-0413">Isomerase</keyword>
<dbReference type="GO" id="GO:0005829">
    <property type="term" value="C:cytosol"/>
    <property type="evidence" value="ECO:0007669"/>
    <property type="project" value="TreeGrafter"/>
</dbReference>
<evidence type="ECO:0000256" key="2">
    <source>
        <dbReference type="ARBA" id="ARBA00022490"/>
    </source>
</evidence>
<dbReference type="InterPro" id="IPR024052">
    <property type="entry name" value="Phosphopentomutase_DeoB_cap_sf"/>
</dbReference>
<comment type="function">
    <text evidence="6">Isomerase that catalyzes the conversion of deoxy-ribose 1-phosphate (dRib-1-P) and ribose 1-phosphate (Rib-1-P) to deoxy-ribose 5-phosphate (dRib-5-P) and ribose 5-phosphate (Rib-5-P), respectively.</text>
</comment>
<accession>Q0AZB7</accession>
<dbReference type="InterPro" id="IPR017850">
    <property type="entry name" value="Alkaline_phosphatase_core_sf"/>
</dbReference>
<dbReference type="GO" id="GO:0008973">
    <property type="term" value="F:phosphopentomutase activity"/>
    <property type="evidence" value="ECO:0007669"/>
    <property type="project" value="UniProtKB-UniRule"/>
</dbReference>
<dbReference type="STRING" id="335541.Swol_0608"/>
<dbReference type="CDD" id="cd16009">
    <property type="entry name" value="PPM"/>
    <property type="match status" value="1"/>
</dbReference>
<comment type="cofactor">
    <cofactor evidence="6">
        <name>Mn(2+)</name>
        <dbReference type="ChEBI" id="CHEBI:29035"/>
    </cofactor>
    <text evidence="6">Binds 2 manganese ions.</text>
</comment>
<gene>
    <name evidence="6" type="primary">deoB</name>
    <name evidence="9" type="ordered locus">Swol_0608</name>
</gene>
<dbReference type="GO" id="GO:0000287">
    <property type="term" value="F:magnesium ion binding"/>
    <property type="evidence" value="ECO:0007669"/>
    <property type="project" value="UniProtKB-UniRule"/>
</dbReference>
<dbReference type="GO" id="GO:0006018">
    <property type="term" value="P:2-deoxyribose 1-phosphate catabolic process"/>
    <property type="evidence" value="ECO:0007669"/>
    <property type="project" value="UniProtKB-UniRule"/>
</dbReference>
<protein>
    <recommendedName>
        <fullName evidence="6 7">Phosphopentomutase</fullName>
        <ecNumber evidence="6 7">5.4.2.7</ecNumber>
    </recommendedName>
    <alternativeName>
        <fullName evidence="6">Phosphodeoxyribomutase</fullName>
    </alternativeName>
</protein>
<evidence type="ECO:0000256" key="7">
    <source>
        <dbReference type="NCBIfam" id="TIGR01696"/>
    </source>
</evidence>
<comment type="catalytic activity">
    <reaction evidence="6">
        <text>alpha-D-ribose 1-phosphate = D-ribose 5-phosphate</text>
        <dbReference type="Rhea" id="RHEA:18793"/>
        <dbReference type="ChEBI" id="CHEBI:57720"/>
        <dbReference type="ChEBI" id="CHEBI:78346"/>
        <dbReference type="EC" id="5.4.2.7"/>
    </reaction>
</comment>
<dbReference type="eggNOG" id="COG1015">
    <property type="taxonomic scope" value="Bacteria"/>
</dbReference>
<reference evidence="10" key="1">
    <citation type="journal article" date="2010" name="Environ. Microbiol.">
        <title>The genome of Syntrophomonas wolfei: new insights into syntrophic metabolism and biohydrogen production.</title>
        <authorList>
            <person name="Sieber J.R."/>
            <person name="Sims D.R."/>
            <person name="Han C."/>
            <person name="Kim E."/>
            <person name="Lykidis A."/>
            <person name="Lapidus A.L."/>
            <person name="McDonnald E."/>
            <person name="Rohlin L."/>
            <person name="Culley D.E."/>
            <person name="Gunsalus R."/>
            <person name="McInerney M.J."/>
        </authorList>
    </citation>
    <scope>NUCLEOTIDE SEQUENCE [LARGE SCALE GENOMIC DNA]</scope>
    <source>
        <strain evidence="10">DSM 2245B / Goettingen</strain>
    </source>
</reference>
<dbReference type="GO" id="GO:0006015">
    <property type="term" value="P:5-phosphoribose 1-diphosphate biosynthetic process"/>
    <property type="evidence" value="ECO:0007669"/>
    <property type="project" value="UniProtKB-UniPathway"/>
</dbReference>
<dbReference type="KEGG" id="swo:Swol_0608"/>
<dbReference type="FunFam" id="3.30.70.1250:FF:000001">
    <property type="entry name" value="Phosphopentomutase"/>
    <property type="match status" value="1"/>
</dbReference>
<organism evidence="9 10">
    <name type="scientific">Syntrophomonas wolfei subsp. wolfei (strain DSM 2245B / Goettingen)</name>
    <dbReference type="NCBI Taxonomy" id="335541"/>
    <lineage>
        <taxon>Bacteria</taxon>
        <taxon>Bacillati</taxon>
        <taxon>Bacillota</taxon>
        <taxon>Clostridia</taxon>
        <taxon>Eubacteriales</taxon>
        <taxon>Syntrophomonadaceae</taxon>
        <taxon>Syntrophomonas</taxon>
    </lineage>
</organism>
<comment type="catalytic activity">
    <reaction evidence="6">
        <text>2-deoxy-alpha-D-ribose 1-phosphate = 2-deoxy-D-ribose 5-phosphate</text>
        <dbReference type="Rhea" id="RHEA:27658"/>
        <dbReference type="ChEBI" id="CHEBI:57259"/>
        <dbReference type="ChEBI" id="CHEBI:62877"/>
        <dbReference type="EC" id="5.4.2.7"/>
    </reaction>
</comment>
<feature type="binding site" evidence="6">
    <location>
        <position position="11"/>
    </location>
    <ligand>
        <name>Mn(2+)</name>
        <dbReference type="ChEBI" id="CHEBI:29035"/>
        <label>1</label>
    </ligand>
</feature>
<evidence type="ECO:0000256" key="6">
    <source>
        <dbReference type="HAMAP-Rule" id="MF_00740"/>
    </source>
</evidence>
<dbReference type="PANTHER" id="PTHR21110">
    <property type="entry name" value="PHOSPHOPENTOMUTASE"/>
    <property type="match status" value="1"/>
</dbReference>
<feature type="binding site" evidence="6">
    <location>
        <position position="282"/>
    </location>
    <ligand>
        <name>Mn(2+)</name>
        <dbReference type="ChEBI" id="CHEBI:29035"/>
        <label>2</label>
    </ligand>
</feature>